<feature type="transmembrane region" description="Helical" evidence="8">
    <location>
        <begin position="99"/>
        <end position="117"/>
    </location>
</feature>
<dbReference type="NCBIfam" id="TIGR00751">
    <property type="entry name" value="menA"/>
    <property type="match status" value="1"/>
</dbReference>
<keyword evidence="7 8" id="KW-0472">Membrane</keyword>
<dbReference type="InterPro" id="IPR044878">
    <property type="entry name" value="UbiA_sf"/>
</dbReference>
<comment type="similarity">
    <text evidence="8">Belongs to the MenA family. Type 1 subfamily.</text>
</comment>
<feature type="transmembrane region" description="Helical" evidence="8">
    <location>
        <begin position="12"/>
        <end position="34"/>
    </location>
</feature>
<evidence type="ECO:0000256" key="6">
    <source>
        <dbReference type="ARBA" id="ARBA00022989"/>
    </source>
</evidence>
<evidence type="ECO:0000313" key="9">
    <source>
        <dbReference type="EMBL" id="HDS11031.1"/>
    </source>
</evidence>
<dbReference type="CDD" id="cd13962">
    <property type="entry name" value="PT_UbiA_UBIAD1"/>
    <property type="match status" value="1"/>
</dbReference>
<comment type="pathway">
    <text evidence="8">Quinol/quinone metabolism; menaquinone biosynthesis; menaquinol from 1,4-dihydroxy-2-naphthoate: step 1/2.</text>
</comment>
<dbReference type="GO" id="GO:0046428">
    <property type="term" value="F:1,4-dihydroxy-2-naphthoate polyprenyltransferase activity"/>
    <property type="evidence" value="ECO:0007669"/>
    <property type="project" value="UniProtKB-UniRule"/>
</dbReference>
<name>A0A7C1IG31_9CREN</name>
<dbReference type="GO" id="GO:0042371">
    <property type="term" value="P:vitamin K biosynthetic process"/>
    <property type="evidence" value="ECO:0007669"/>
    <property type="project" value="TreeGrafter"/>
</dbReference>
<dbReference type="PIRSF" id="PIRSF005355">
    <property type="entry name" value="UBIAD1"/>
    <property type="match status" value="1"/>
</dbReference>
<evidence type="ECO:0000256" key="3">
    <source>
        <dbReference type="ARBA" id="ARBA00022475"/>
    </source>
</evidence>
<keyword evidence="2 8" id="KW-0474">Menaquinone biosynthesis</keyword>
<keyword evidence="6 8" id="KW-1133">Transmembrane helix</keyword>
<evidence type="ECO:0000256" key="4">
    <source>
        <dbReference type="ARBA" id="ARBA00022679"/>
    </source>
</evidence>
<dbReference type="InterPro" id="IPR000537">
    <property type="entry name" value="UbiA_prenyltransferase"/>
</dbReference>
<dbReference type="UniPathway" id="UPA00079">
    <property type="reaction ID" value="UER00168"/>
</dbReference>
<evidence type="ECO:0000256" key="1">
    <source>
        <dbReference type="ARBA" id="ARBA00004651"/>
    </source>
</evidence>
<keyword evidence="4 8" id="KW-0808">Transferase</keyword>
<dbReference type="PANTHER" id="PTHR13929:SF0">
    <property type="entry name" value="UBIA PRENYLTRANSFERASE DOMAIN-CONTAINING PROTEIN 1"/>
    <property type="match status" value="1"/>
</dbReference>
<dbReference type="InterPro" id="IPR026046">
    <property type="entry name" value="UBIAD1"/>
</dbReference>
<sequence>MLERLKVWLAALRVKFFLAGIPPVILGFLVAYYETGLFDAWLFMLTLIGIIAAMAGCYTFNEYYDYRSGVDVVIKPEHVTPFNAGSRVLPSGLLRPRDIFLAGSIAWVVMVLIGLYLAMLRGALILVLMILGTIAALGYTTPPMKWAYRGLGELLIGISYGPIITLGSYAVQTGGLGLQPLIASIMPGFLITNVIWINEFPDYEADRACGKKNMVVRLGRERASRIYVALFALAYISVVTSVATGAMPLQCMLSLLTIPLAVRASLIALKNHSSPRELVPAMRDTVVIFVASTILLSAGYVLARLI</sequence>
<dbReference type="AlphaFoldDB" id="A0A7C1IG31"/>
<accession>A0A7C1IG31</accession>
<feature type="transmembrane region" description="Helical" evidence="8">
    <location>
        <begin position="281"/>
        <end position="303"/>
    </location>
</feature>
<comment type="catalytic activity">
    <reaction evidence="8">
        <text>an all-trans-polyprenyl diphosphate + 1,4-dihydroxy-2-naphthoate + H(+) = a 2-demethylmenaquinol + CO2 + diphosphate</text>
        <dbReference type="Rhea" id="RHEA:26478"/>
        <dbReference type="Rhea" id="RHEA-COMP:9563"/>
        <dbReference type="Rhea" id="RHEA-COMP:9564"/>
        <dbReference type="ChEBI" id="CHEBI:11173"/>
        <dbReference type="ChEBI" id="CHEBI:15378"/>
        <dbReference type="ChEBI" id="CHEBI:16526"/>
        <dbReference type="ChEBI" id="CHEBI:33019"/>
        <dbReference type="ChEBI" id="CHEBI:55437"/>
        <dbReference type="ChEBI" id="CHEBI:58914"/>
        <dbReference type="EC" id="2.5.1.74"/>
    </reaction>
</comment>
<protein>
    <recommendedName>
        <fullName evidence="8">1,4-dihydroxy-2-naphthoate octaprenyltransferase</fullName>
        <shortName evidence="8">DHNA-octaprenyltransferase</shortName>
        <ecNumber evidence="8">2.5.1.74</ecNumber>
    </recommendedName>
</protein>
<dbReference type="EMBL" id="DSDY01000165">
    <property type="protein sequence ID" value="HDS11031.1"/>
    <property type="molecule type" value="Genomic_DNA"/>
</dbReference>
<comment type="subcellular location">
    <subcellularLocation>
        <location evidence="1 8">Cell membrane</location>
        <topology evidence="1 8">Multi-pass membrane protein</topology>
    </subcellularLocation>
</comment>
<evidence type="ECO:0000256" key="8">
    <source>
        <dbReference type="HAMAP-Rule" id="MF_01937"/>
    </source>
</evidence>
<feature type="transmembrane region" description="Helical" evidence="8">
    <location>
        <begin position="177"/>
        <end position="197"/>
    </location>
</feature>
<evidence type="ECO:0000256" key="5">
    <source>
        <dbReference type="ARBA" id="ARBA00022692"/>
    </source>
</evidence>
<dbReference type="Pfam" id="PF01040">
    <property type="entry name" value="UbiA"/>
    <property type="match status" value="1"/>
</dbReference>
<evidence type="ECO:0000256" key="2">
    <source>
        <dbReference type="ARBA" id="ARBA00022428"/>
    </source>
</evidence>
<comment type="function">
    <text evidence="8">Conversion of 1,4-dihydroxy-2-naphthoate (DHNA) to demethylmenaquinone (DMK).</text>
</comment>
<feature type="transmembrane region" description="Helical" evidence="8">
    <location>
        <begin position="40"/>
        <end position="60"/>
    </location>
</feature>
<dbReference type="GO" id="GO:0009234">
    <property type="term" value="P:menaquinone biosynthetic process"/>
    <property type="evidence" value="ECO:0007669"/>
    <property type="project" value="UniProtKB-UniRule"/>
</dbReference>
<dbReference type="PANTHER" id="PTHR13929">
    <property type="entry name" value="1,4-DIHYDROXY-2-NAPHTHOATE OCTAPRENYLTRANSFERASE"/>
    <property type="match status" value="1"/>
</dbReference>
<dbReference type="Gene3D" id="1.10.357.140">
    <property type="entry name" value="UbiA prenyltransferase"/>
    <property type="match status" value="1"/>
</dbReference>
<proteinExistence type="inferred from homology"/>
<dbReference type="HAMAP" id="MF_01937">
    <property type="entry name" value="MenA_1"/>
    <property type="match status" value="1"/>
</dbReference>
<gene>
    <name evidence="8 9" type="primary">menA</name>
    <name evidence="9" type="ORF">ENO04_05415</name>
</gene>
<reference evidence="9" key="1">
    <citation type="journal article" date="2020" name="mSystems">
        <title>Genome- and Community-Level Interaction Insights into Carbon Utilization and Element Cycling Functions of Hydrothermarchaeota in Hydrothermal Sediment.</title>
        <authorList>
            <person name="Zhou Z."/>
            <person name="Liu Y."/>
            <person name="Xu W."/>
            <person name="Pan J."/>
            <person name="Luo Z.H."/>
            <person name="Li M."/>
        </authorList>
    </citation>
    <scope>NUCLEOTIDE SEQUENCE [LARGE SCALE GENOMIC DNA]</scope>
    <source>
        <strain evidence="9">SpSt-123</strain>
    </source>
</reference>
<evidence type="ECO:0000256" key="7">
    <source>
        <dbReference type="ARBA" id="ARBA00023136"/>
    </source>
</evidence>
<feature type="transmembrane region" description="Helical" evidence="8">
    <location>
        <begin position="123"/>
        <end position="139"/>
    </location>
</feature>
<keyword evidence="3 8" id="KW-1003">Cell membrane</keyword>
<keyword evidence="5 8" id="KW-0812">Transmembrane</keyword>
<organism evidence="9">
    <name type="scientific">Fervidicoccus fontis</name>
    <dbReference type="NCBI Taxonomy" id="683846"/>
    <lineage>
        <taxon>Archaea</taxon>
        <taxon>Thermoproteota</taxon>
        <taxon>Thermoprotei</taxon>
        <taxon>Fervidicoccales</taxon>
        <taxon>Fervidicoccaceae</taxon>
        <taxon>Fervidicoccus</taxon>
    </lineage>
</organism>
<feature type="transmembrane region" description="Helical" evidence="8">
    <location>
        <begin position="226"/>
        <end position="246"/>
    </location>
</feature>
<dbReference type="GO" id="GO:0005886">
    <property type="term" value="C:plasma membrane"/>
    <property type="evidence" value="ECO:0007669"/>
    <property type="project" value="UniProtKB-SubCell"/>
</dbReference>
<dbReference type="EC" id="2.5.1.74" evidence="8"/>
<feature type="transmembrane region" description="Helical" evidence="8">
    <location>
        <begin position="151"/>
        <end position="171"/>
    </location>
</feature>
<comment type="caution">
    <text evidence="9">The sequence shown here is derived from an EMBL/GenBank/DDBJ whole genome shotgun (WGS) entry which is preliminary data.</text>
</comment>
<dbReference type="InterPro" id="IPR004657">
    <property type="entry name" value="MenA"/>
</dbReference>